<dbReference type="SUPFAM" id="SSF55347">
    <property type="entry name" value="Glyceraldehyde-3-phosphate dehydrogenase-like, C-terminal domain"/>
    <property type="match status" value="1"/>
</dbReference>
<evidence type="ECO:0000259" key="3">
    <source>
        <dbReference type="Pfam" id="PF22725"/>
    </source>
</evidence>
<evidence type="ECO:0000313" key="5">
    <source>
        <dbReference type="Proteomes" id="UP000570361"/>
    </source>
</evidence>
<dbReference type="PANTHER" id="PTHR43818">
    <property type="entry name" value="BCDNA.GH03377"/>
    <property type="match status" value="1"/>
</dbReference>
<dbReference type="Pfam" id="PF22725">
    <property type="entry name" value="GFO_IDH_MocA_C3"/>
    <property type="match status" value="1"/>
</dbReference>
<dbReference type="GO" id="GO:0000166">
    <property type="term" value="F:nucleotide binding"/>
    <property type="evidence" value="ECO:0007669"/>
    <property type="project" value="InterPro"/>
</dbReference>
<dbReference type="InterPro" id="IPR000683">
    <property type="entry name" value="Gfo/Idh/MocA-like_OxRdtase_N"/>
</dbReference>
<gene>
    <name evidence="4" type="ORF">FHS18_003053</name>
</gene>
<dbReference type="InterPro" id="IPR036291">
    <property type="entry name" value="NAD(P)-bd_dom_sf"/>
</dbReference>
<dbReference type="Gene3D" id="3.30.360.10">
    <property type="entry name" value="Dihydrodipicolinate Reductase, domain 2"/>
    <property type="match status" value="1"/>
</dbReference>
<dbReference type="GO" id="GO:0016491">
    <property type="term" value="F:oxidoreductase activity"/>
    <property type="evidence" value="ECO:0007669"/>
    <property type="project" value="UniProtKB-KW"/>
</dbReference>
<dbReference type="InterPro" id="IPR050463">
    <property type="entry name" value="Gfo/Idh/MocA_oxidrdct_glycsds"/>
</dbReference>
<sequence length="342" mass="38393">MLKIGLIGFGFMGRMHMDNYVRLMAEGEPIQLTAICDIRIHELKNSKAPGNIATDREVYDLSAFNLYEDIEQMLHAERLDVIDITLPTPLHADLSCRLMERGYHVLCEKPIARTYEGAVRMAETASRTGRQLLIGQCLRYWPAYEFLKDCVDDQRFGGVHAGTFYRGSESPQGWFLNGELSGGCLLDMHIHDTDMIHWLFGMPDRVSAAGKNVIAGSGYDIVRTQYAYPDGKLIDAQADWTYAGEHGFIMGYRVNFEHGMIVFERGEVRVYPSAGEAYTPELSSDTGYYRMIRAYMHTIRSGEPNLVCPADSAAGSLKIIEAEQHSADRASEWVLLQLASGQ</sequence>
<dbReference type="Pfam" id="PF01408">
    <property type="entry name" value="GFO_IDH_MocA"/>
    <property type="match status" value="1"/>
</dbReference>
<dbReference type="Proteomes" id="UP000570361">
    <property type="component" value="Unassembled WGS sequence"/>
</dbReference>
<evidence type="ECO:0000256" key="1">
    <source>
        <dbReference type="ARBA" id="ARBA00023002"/>
    </source>
</evidence>
<dbReference type="RefSeq" id="WP_183600883.1">
    <property type="nucleotide sequence ID" value="NZ_JACHXK010000006.1"/>
</dbReference>
<dbReference type="InterPro" id="IPR055170">
    <property type="entry name" value="GFO_IDH_MocA-like_dom"/>
</dbReference>
<proteinExistence type="predicted"/>
<keyword evidence="5" id="KW-1185">Reference proteome</keyword>
<name>A0A7W5AY98_9BACL</name>
<evidence type="ECO:0000313" key="4">
    <source>
        <dbReference type="EMBL" id="MBB3110985.1"/>
    </source>
</evidence>
<keyword evidence="1" id="KW-0560">Oxidoreductase</keyword>
<feature type="domain" description="Gfo/Idh/MocA-like oxidoreductase N-terminal" evidence="2">
    <location>
        <begin position="2"/>
        <end position="135"/>
    </location>
</feature>
<protein>
    <submittedName>
        <fullName evidence="4">Putative dehydrogenase</fullName>
    </submittedName>
</protein>
<accession>A0A7W5AY98</accession>
<dbReference type="PANTHER" id="PTHR43818:SF11">
    <property type="entry name" value="BCDNA.GH03377"/>
    <property type="match status" value="1"/>
</dbReference>
<comment type="caution">
    <text evidence="4">The sequence shown here is derived from an EMBL/GenBank/DDBJ whole genome shotgun (WGS) entry which is preliminary data.</text>
</comment>
<dbReference type="SUPFAM" id="SSF51735">
    <property type="entry name" value="NAD(P)-binding Rossmann-fold domains"/>
    <property type="match status" value="1"/>
</dbReference>
<dbReference type="Gene3D" id="3.40.50.720">
    <property type="entry name" value="NAD(P)-binding Rossmann-like Domain"/>
    <property type="match status" value="1"/>
</dbReference>
<dbReference type="EMBL" id="JACHXK010000006">
    <property type="protein sequence ID" value="MBB3110985.1"/>
    <property type="molecule type" value="Genomic_DNA"/>
</dbReference>
<feature type="domain" description="GFO/IDH/MocA-like oxidoreductase" evidence="3">
    <location>
        <begin position="147"/>
        <end position="261"/>
    </location>
</feature>
<dbReference type="AlphaFoldDB" id="A0A7W5AY98"/>
<evidence type="ECO:0000259" key="2">
    <source>
        <dbReference type="Pfam" id="PF01408"/>
    </source>
</evidence>
<organism evidence="4 5">
    <name type="scientific">Paenibacillus phyllosphaerae</name>
    <dbReference type="NCBI Taxonomy" id="274593"/>
    <lineage>
        <taxon>Bacteria</taxon>
        <taxon>Bacillati</taxon>
        <taxon>Bacillota</taxon>
        <taxon>Bacilli</taxon>
        <taxon>Bacillales</taxon>
        <taxon>Paenibacillaceae</taxon>
        <taxon>Paenibacillus</taxon>
    </lineage>
</organism>
<reference evidence="4 5" key="1">
    <citation type="submission" date="2020-08" db="EMBL/GenBank/DDBJ databases">
        <title>Genomic Encyclopedia of Type Strains, Phase III (KMG-III): the genomes of soil and plant-associated and newly described type strains.</title>
        <authorList>
            <person name="Whitman W."/>
        </authorList>
    </citation>
    <scope>NUCLEOTIDE SEQUENCE [LARGE SCALE GENOMIC DNA]</scope>
    <source>
        <strain evidence="4 5">CECT 5862</strain>
    </source>
</reference>